<evidence type="ECO:0000256" key="3">
    <source>
        <dbReference type="SAM" id="SignalP"/>
    </source>
</evidence>
<protein>
    <submittedName>
        <fullName evidence="5">ABC-type uncharacterized transport system involved in gliding motility auxiliary subunit</fullName>
    </submittedName>
</protein>
<feature type="domain" description="DUF4349" evidence="4">
    <location>
        <begin position="52"/>
        <end position="256"/>
    </location>
</feature>
<proteinExistence type="predicted"/>
<evidence type="ECO:0000256" key="1">
    <source>
        <dbReference type="SAM" id="Coils"/>
    </source>
</evidence>
<evidence type="ECO:0000313" key="6">
    <source>
        <dbReference type="Proteomes" id="UP001256588"/>
    </source>
</evidence>
<dbReference type="EMBL" id="JAVDWO010000001">
    <property type="protein sequence ID" value="MDR7191331.1"/>
    <property type="molecule type" value="Genomic_DNA"/>
</dbReference>
<evidence type="ECO:0000259" key="4">
    <source>
        <dbReference type="Pfam" id="PF14257"/>
    </source>
</evidence>
<feature type="transmembrane region" description="Helical" evidence="2">
    <location>
        <begin position="241"/>
        <end position="260"/>
    </location>
</feature>
<dbReference type="RefSeq" id="WP_310231414.1">
    <property type="nucleotide sequence ID" value="NZ_JAVDWO010000001.1"/>
</dbReference>
<keyword evidence="1" id="KW-0175">Coiled coil</keyword>
<organism evidence="5 6">
    <name type="scientific">Luteimonas terrae</name>
    <dbReference type="NCBI Taxonomy" id="1530191"/>
    <lineage>
        <taxon>Bacteria</taxon>
        <taxon>Pseudomonadati</taxon>
        <taxon>Pseudomonadota</taxon>
        <taxon>Gammaproteobacteria</taxon>
        <taxon>Lysobacterales</taxon>
        <taxon>Lysobacteraceae</taxon>
        <taxon>Luteimonas</taxon>
    </lineage>
</organism>
<feature type="coiled-coil region" evidence="1">
    <location>
        <begin position="168"/>
        <end position="195"/>
    </location>
</feature>
<gene>
    <name evidence="5" type="ORF">J2W68_000033</name>
</gene>
<accession>A0ABU1XT19</accession>
<feature type="chain" id="PRO_5047533230" evidence="3">
    <location>
        <begin position="30"/>
        <end position="266"/>
    </location>
</feature>
<reference evidence="5 6" key="1">
    <citation type="submission" date="2023-07" db="EMBL/GenBank/DDBJ databases">
        <title>Sorghum-associated microbial communities from plants grown in Nebraska, USA.</title>
        <authorList>
            <person name="Schachtman D."/>
        </authorList>
    </citation>
    <scope>NUCLEOTIDE SEQUENCE [LARGE SCALE GENOMIC DNA]</scope>
    <source>
        <strain evidence="5 6">4099</strain>
    </source>
</reference>
<dbReference type="Pfam" id="PF14257">
    <property type="entry name" value="DUF4349"/>
    <property type="match status" value="1"/>
</dbReference>
<dbReference type="Proteomes" id="UP001256588">
    <property type="component" value="Unassembled WGS sequence"/>
</dbReference>
<evidence type="ECO:0000313" key="5">
    <source>
        <dbReference type="EMBL" id="MDR7191331.1"/>
    </source>
</evidence>
<dbReference type="PROSITE" id="PS51257">
    <property type="entry name" value="PROKAR_LIPOPROTEIN"/>
    <property type="match status" value="1"/>
</dbReference>
<evidence type="ECO:0000256" key="2">
    <source>
        <dbReference type="SAM" id="Phobius"/>
    </source>
</evidence>
<dbReference type="InterPro" id="IPR025645">
    <property type="entry name" value="DUF4349"/>
</dbReference>
<sequence>MRYVRLRRVGAIVLVGALATACSDPSASANGMVHSARGGAQTDNADGALLAYEHSVGVQLDGAMIVPRLQAIQAACSEARFGTCVLIEAQQSAGERPSARAVLRMAPAGIEPMIALAGEGGEAGERSTRAEDLAVVVRDNTTEQDRLTKEMARLQAFESRPDLSVADMIALSERIAATEAQIEAARRDGAQHRRRIETQLLTVELRARNGEQGRSEIGAAFREFGSTLATGTAWTIRVSAFLLPLAIVCVALFALLRAWWRRRRRG</sequence>
<keyword evidence="6" id="KW-1185">Reference proteome</keyword>
<feature type="signal peptide" evidence="3">
    <location>
        <begin position="1"/>
        <end position="29"/>
    </location>
</feature>
<keyword evidence="3" id="KW-0732">Signal</keyword>
<keyword evidence="2" id="KW-0812">Transmembrane</keyword>
<keyword evidence="2" id="KW-0472">Membrane</keyword>
<keyword evidence="2" id="KW-1133">Transmembrane helix</keyword>
<comment type="caution">
    <text evidence="5">The sequence shown here is derived from an EMBL/GenBank/DDBJ whole genome shotgun (WGS) entry which is preliminary data.</text>
</comment>
<name>A0ABU1XT19_9GAMM</name>